<dbReference type="Proteomes" id="UP000887566">
    <property type="component" value="Unplaced"/>
</dbReference>
<reference evidence="6" key="1">
    <citation type="submission" date="2022-11" db="UniProtKB">
        <authorList>
            <consortium name="WormBaseParasite"/>
        </authorList>
    </citation>
    <scope>IDENTIFICATION</scope>
</reference>
<dbReference type="CDD" id="cd00070">
    <property type="entry name" value="GLECT"/>
    <property type="match status" value="1"/>
</dbReference>
<dbReference type="InterPro" id="IPR013320">
    <property type="entry name" value="ConA-like_dom_sf"/>
</dbReference>
<evidence type="ECO:0000313" key="6">
    <source>
        <dbReference type="WBParaSite" id="PSAMB.scaffold1226size34103.g11776.t1"/>
    </source>
</evidence>
<feature type="compositionally biased region" description="Polar residues" evidence="3">
    <location>
        <begin position="252"/>
        <end position="270"/>
    </location>
</feature>
<dbReference type="Pfam" id="PF00337">
    <property type="entry name" value="Gal-bind_lectin"/>
    <property type="match status" value="1"/>
</dbReference>
<dbReference type="InterPro" id="IPR044156">
    <property type="entry name" value="Galectin-like"/>
</dbReference>
<evidence type="ECO:0000313" key="5">
    <source>
        <dbReference type="Proteomes" id="UP000887566"/>
    </source>
</evidence>
<evidence type="ECO:0000256" key="2">
    <source>
        <dbReference type="RuleBase" id="RU102079"/>
    </source>
</evidence>
<feature type="domain" description="Galectin" evidence="4">
    <location>
        <begin position="22"/>
        <end position="157"/>
    </location>
</feature>
<feature type="compositionally biased region" description="Polar residues" evidence="3">
    <location>
        <begin position="297"/>
        <end position="309"/>
    </location>
</feature>
<proteinExistence type="predicted"/>
<protein>
    <recommendedName>
        <fullName evidence="2">Galectin</fullName>
    </recommendedName>
</protein>
<feature type="region of interest" description="Disordered" evidence="3">
    <location>
        <begin position="1"/>
        <end position="25"/>
    </location>
</feature>
<dbReference type="InterPro" id="IPR001079">
    <property type="entry name" value="Galectin_CRD"/>
</dbReference>
<name>A0A914UUM4_9BILA</name>
<dbReference type="AlphaFoldDB" id="A0A914UUM4"/>
<keyword evidence="1 2" id="KW-0430">Lectin</keyword>
<dbReference type="GO" id="GO:0030246">
    <property type="term" value="F:carbohydrate binding"/>
    <property type="evidence" value="ECO:0007669"/>
    <property type="project" value="UniProtKB-UniRule"/>
</dbReference>
<dbReference type="WBParaSite" id="PSAMB.scaffold1226size34103.g11776.t1">
    <property type="protein sequence ID" value="PSAMB.scaffold1226size34103.g11776.t1"/>
    <property type="gene ID" value="PSAMB.scaffold1226size34103.g11776"/>
</dbReference>
<dbReference type="PANTHER" id="PTHR11346:SF147">
    <property type="entry name" value="GALECTIN"/>
    <property type="match status" value="1"/>
</dbReference>
<dbReference type="SMART" id="SM00908">
    <property type="entry name" value="Gal-bind_lectin"/>
    <property type="match status" value="1"/>
</dbReference>
<dbReference type="SMART" id="SM00276">
    <property type="entry name" value="GLECT"/>
    <property type="match status" value="1"/>
</dbReference>
<evidence type="ECO:0000256" key="1">
    <source>
        <dbReference type="ARBA" id="ARBA00022734"/>
    </source>
</evidence>
<sequence length="363" mass="40892">MGNAVTYSGDLSFDMKKPPTPFRQQTPGGLQYGKVVIIEGEVKTGITGLKDRFSVSLKANGKDVAFHYDVRFWKDDKAVVMNSRAKREWQNEERLINRFPKDEIFRLQIQITEAGFAVSDSNTNAPFTFPYRHDLSPEKVKKLAIKGNVLIKRVFYGTLLHFNQPALTEQEQRQQQRQRQPVYQSDPAFRQASHDDGVGLCHHCNQHQSGPRCCAIHPPVQCCNNRPLPYSNAQQQTLPFCHQPGIATLPPHQQQAENCQHQPSKSTTLNYHLPPPPYTFLQPSAPSFEDLSLENPLYTSHGSNGSERSAVSAPPTPPPRPLRRKQTANSAPNISAKRKRVPPPRPPRPPSISRKTTQSKESL</sequence>
<keyword evidence="5" id="KW-1185">Reference proteome</keyword>
<accession>A0A914UUM4</accession>
<evidence type="ECO:0000256" key="3">
    <source>
        <dbReference type="SAM" id="MobiDB-lite"/>
    </source>
</evidence>
<organism evidence="5 6">
    <name type="scientific">Plectus sambesii</name>
    <dbReference type="NCBI Taxonomy" id="2011161"/>
    <lineage>
        <taxon>Eukaryota</taxon>
        <taxon>Metazoa</taxon>
        <taxon>Ecdysozoa</taxon>
        <taxon>Nematoda</taxon>
        <taxon>Chromadorea</taxon>
        <taxon>Plectida</taxon>
        <taxon>Plectina</taxon>
        <taxon>Plectoidea</taxon>
        <taxon>Plectidae</taxon>
        <taxon>Plectus</taxon>
    </lineage>
</organism>
<dbReference type="PROSITE" id="PS51304">
    <property type="entry name" value="GALECTIN"/>
    <property type="match status" value="1"/>
</dbReference>
<dbReference type="SUPFAM" id="SSF49899">
    <property type="entry name" value="Concanavalin A-like lectins/glucanases"/>
    <property type="match status" value="1"/>
</dbReference>
<evidence type="ECO:0000259" key="4">
    <source>
        <dbReference type="PROSITE" id="PS51304"/>
    </source>
</evidence>
<dbReference type="PANTHER" id="PTHR11346">
    <property type="entry name" value="GALECTIN"/>
    <property type="match status" value="1"/>
</dbReference>
<feature type="compositionally biased region" description="Polar residues" evidence="3">
    <location>
        <begin position="353"/>
        <end position="363"/>
    </location>
</feature>
<feature type="region of interest" description="Disordered" evidence="3">
    <location>
        <begin position="252"/>
        <end position="363"/>
    </location>
</feature>
<dbReference type="Gene3D" id="2.60.120.200">
    <property type="match status" value="1"/>
</dbReference>